<evidence type="ECO:0000256" key="1">
    <source>
        <dbReference type="ARBA" id="ARBA00022857"/>
    </source>
</evidence>
<dbReference type="EMBL" id="MTQA01000197">
    <property type="protein sequence ID" value="PNP74710.1"/>
    <property type="molecule type" value="Genomic_DNA"/>
</dbReference>
<dbReference type="CDD" id="cd05259">
    <property type="entry name" value="PCBER_SDR_a"/>
    <property type="match status" value="1"/>
</dbReference>
<dbReference type="SUPFAM" id="SSF51735">
    <property type="entry name" value="NAD(P)-binding Rossmann-fold domains"/>
    <property type="match status" value="1"/>
</dbReference>
<evidence type="ECO:0000313" key="4">
    <source>
        <dbReference type="EMBL" id="PNP74710.1"/>
    </source>
</evidence>
<dbReference type="InterPro" id="IPR051609">
    <property type="entry name" value="NmrA/Isoflavone_reductase-like"/>
</dbReference>
<dbReference type="PANTHER" id="PTHR47706">
    <property type="entry name" value="NMRA-LIKE FAMILY PROTEIN"/>
    <property type="match status" value="1"/>
</dbReference>
<keyword evidence="1" id="KW-0521">NADP</keyword>
<comment type="caution">
    <text evidence="4">The sequence shown here is derived from an EMBL/GenBank/DDBJ whole genome shotgun (WGS) entry which is preliminary data.</text>
</comment>
<dbReference type="Proteomes" id="UP000236664">
    <property type="component" value="Unassembled WGS sequence"/>
</dbReference>
<dbReference type="Gene3D" id="3.90.25.10">
    <property type="entry name" value="UDP-galactose 4-epimerase, domain 1"/>
    <property type="match status" value="1"/>
</dbReference>
<dbReference type="Pfam" id="PF05368">
    <property type="entry name" value="NmrA"/>
    <property type="match status" value="1"/>
</dbReference>
<keyword evidence="5" id="KW-1185">Reference proteome</keyword>
<dbReference type="AlphaFoldDB" id="A0A2K0VXF4"/>
<dbReference type="STRING" id="42673.A0A2K0VXF4"/>
<proteinExistence type="predicted"/>
<keyword evidence="2" id="KW-0560">Oxidoreductase</keyword>
<dbReference type="OrthoDB" id="9984533at2759"/>
<dbReference type="PANTHER" id="PTHR47706:SF9">
    <property type="entry name" value="NMRA-LIKE DOMAIN-CONTAINING PROTEIN-RELATED"/>
    <property type="match status" value="1"/>
</dbReference>
<feature type="domain" description="NmrA-like" evidence="3">
    <location>
        <begin position="4"/>
        <end position="270"/>
    </location>
</feature>
<reference evidence="4 5" key="1">
    <citation type="submission" date="2017-06" db="EMBL/GenBank/DDBJ databases">
        <title>Genome of Fusarium nygamai isolate CS10214.</title>
        <authorList>
            <person name="Gardiner D.M."/>
            <person name="Obanor F."/>
            <person name="Kazan K."/>
        </authorList>
    </citation>
    <scope>NUCLEOTIDE SEQUENCE [LARGE SCALE GENOMIC DNA]</scope>
    <source>
        <strain evidence="4 5">CS10214</strain>
    </source>
</reference>
<dbReference type="Gene3D" id="3.40.50.720">
    <property type="entry name" value="NAD(P)-binding Rossmann-like Domain"/>
    <property type="match status" value="1"/>
</dbReference>
<dbReference type="InterPro" id="IPR008030">
    <property type="entry name" value="NmrA-like"/>
</dbReference>
<name>A0A2K0VXF4_GIBNY</name>
<evidence type="ECO:0000256" key="2">
    <source>
        <dbReference type="ARBA" id="ARBA00023002"/>
    </source>
</evidence>
<evidence type="ECO:0000259" key="3">
    <source>
        <dbReference type="Pfam" id="PF05368"/>
    </source>
</evidence>
<dbReference type="InterPro" id="IPR036291">
    <property type="entry name" value="NAD(P)-bd_dom_sf"/>
</dbReference>
<gene>
    <name evidence="4" type="ORF">FNYG_11847</name>
</gene>
<accession>A0A2K0VXF4</accession>
<sequence>MSINKVLLVGANGNLGTVLLEGLVASNSFSVSVAKRASSKSTTAHASSVNTVTIPDDLSIEGLIPILKEQDAVIASFPLTGVVDQHLRLAEASAKAGVKRFIPADFGSCDAQSEQAKKLLKLYRDKDTVRSKAVELAKEYPGFSWTSLVCGHFFDYGILDGLLHTDLETNTAVILDKGDVPASASTLHRVAEALVAVLKRPDTTKNRLLYVQSFCKTQLEVVAALEKATGVEWKKEFVDSKAFLEREVNKLAVEYSHHAMEEIVFVLGALDAEWPKRGDAFAMKELGLEDEDLDKVVQKVVDEWKREKEEKKRAC</sequence>
<evidence type="ECO:0000313" key="5">
    <source>
        <dbReference type="Proteomes" id="UP000236664"/>
    </source>
</evidence>
<dbReference type="InterPro" id="IPR045312">
    <property type="entry name" value="PCBER-like"/>
</dbReference>
<dbReference type="GO" id="GO:0016491">
    <property type="term" value="F:oxidoreductase activity"/>
    <property type="evidence" value="ECO:0007669"/>
    <property type="project" value="UniProtKB-KW"/>
</dbReference>
<organism evidence="4 5">
    <name type="scientific">Gibberella nygamai</name>
    <name type="common">Bean root rot disease fungus</name>
    <name type="synonym">Fusarium nygamai</name>
    <dbReference type="NCBI Taxonomy" id="42673"/>
    <lineage>
        <taxon>Eukaryota</taxon>
        <taxon>Fungi</taxon>
        <taxon>Dikarya</taxon>
        <taxon>Ascomycota</taxon>
        <taxon>Pezizomycotina</taxon>
        <taxon>Sordariomycetes</taxon>
        <taxon>Hypocreomycetidae</taxon>
        <taxon>Hypocreales</taxon>
        <taxon>Nectriaceae</taxon>
        <taxon>Fusarium</taxon>
        <taxon>Fusarium fujikuroi species complex</taxon>
    </lineage>
</organism>
<protein>
    <recommendedName>
        <fullName evidence="3">NmrA-like domain-containing protein</fullName>
    </recommendedName>
</protein>